<dbReference type="Pfam" id="PF25333">
    <property type="entry name" value="DUF2921_N"/>
    <property type="match status" value="2"/>
</dbReference>
<keyword evidence="12" id="KW-0732">Signal</keyword>
<dbReference type="STRING" id="4572.M8A7T4"/>
<feature type="transmembrane region" description="Helical" evidence="11">
    <location>
        <begin position="497"/>
        <end position="522"/>
    </location>
</feature>
<keyword evidence="9 11" id="KW-0472">Membrane</keyword>
<dbReference type="GO" id="GO:0003676">
    <property type="term" value="F:nucleic acid binding"/>
    <property type="evidence" value="ECO:0007669"/>
    <property type="project" value="InterPro"/>
</dbReference>
<dbReference type="PANTHER" id="PTHR33389:SF7">
    <property type="entry name" value="OS01G0678000 PROTEIN"/>
    <property type="match status" value="1"/>
</dbReference>
<evidence type="ECO:0000256" key="12">
    <source>
        <dbReference type="SAM" id="SignalP"/>
    </source>
</evidence>
<keyword evidence="7" id="KW-0833">Ubl conjugation pathway</keyword>
<evidence type="ECO:0000256" key="2">
    <source>
        <dbReference type="ARBA" id="ARBA00004127"/>
    </source>
</evidence>
<evidence type="ECO:0000256" key="7">
    <source>
        <dbReference type="ARBA" id="ARBA00022786"/>
    </source>
</evidence>
<dbReference type="EMBL" id="KD157336">
    <property type="protein sequence ID" value="EMS56514.1"/>
    <property type="molecule type" value="Genomic_DNA"/>
</dbReference>
<feature type="compositionally biased region" description="Acidic residues" evidence="10">
    <location>
        <begin position="1016"/>
        <end position="1029"/>
    </location>
</feature>
<dbReference type="GO" id="GO:0008270">
    <property type="term" value="F:zinc ion binding"/>
    <property type="evidence" value="ECO:0007669"/>
    <property type="project" value="InterPro"/>
</dbReference>
<protein>
    <recommendedName>
        <fullName evidence="4">RING-type E3 ubiquitin transferase</fullName>
        <ecNumber evidence="4">2.3.2.27</ecNumber>
    </recommendedName>
</protein>
<proteinExistence type="predicted"/>
<evidence type="ECO:0000256" key="6">
    <source>
        <dbReference type="ARBA" id="ARBA00022692"/>
    </source>
</evidence>
<dbReference type="Pfam" id="PF11145">
    <property type="entry name" value="DUF2921"/>
    <property type="match status" value="1"/>
</dbReference>
<dbReference type="InterPro" id="IPR001878">
    <property type="entry name" value="Znf_CCHC"/>
</dbReference>
<feature type="compositionally biased region" description="Polar residues" evidence="10">
    <location>
        <begin position="941"/>
        <end position="952"/>
    </location>
</feature>
<feature type="domain" description="CCHC-type" evidence="13">
    <location>
        <begin position="961"/>
        <end position="975"/>
    </location>
</feature>
<accession>M8A7T4</accession>
<sequence>MAPPRNHPGLFLCLLLLVSTATLSAASYSSVCPKPGHADDRYTDGNETLLLTSFFQISTGYFSEGADSLFSAADDDDLYGSYRSFSLFPHGASHTSDQALVHLTATLTLTGPRIRTYGRPGRRRNYTDTGSISFVLDGFYSSASLELCMAGKGTELAADGSPKHYPDVVLRLRVPDRPSLTDPFVTGSLEVSGFGAIQLLSYAEGDNYKYASEGADDCSAPTPTQPARGSLQLVTSYRLEHGGEPLPRRMHVNQMQCTAKGAVRAYVVFSNDTGSTERRRFFNYQQHRFLVDEEAVVADGHWDQDRGLLCLRACRVRRSASPPPASSMDAADNGFIDVTDDHRSSNLSDVKYSYNKTILEVAKKHYLKIKTKKIKGSFPAEGVYDPKRGILCMVGCREHNDSTDCQILVTVKFASLDARGKGHGTGVISSLRDKSDRLYFDKIDIGLYGMYSDQVSEAISRMDLEGIMLVASTTLSCVFTVLQILRTKNNPEAAPATSITMLAILTLGYLTPLVLNFDALFTSRRSRYSLYWTSDWREGKEVVMRAPTLLAFVLQLRLLQLVWSGRRRPADQSNTATPSPVVSERIVLQICLPLYVLGGALAAAAPGVNLRAPDEEPLGVRIGGEPATIWEDLVSYGGLILDGFLLPQIILNASLAGSGLRAISPWFYAGVTMTRVMPHVYDVVRRQVYEPSMSSSDLYASPRGDLFGVAWDIIIPCGAGVLAVLVFLQQRLGGSALLPSQRKRSARGEEKSVGWWFTGVYGPREDTNKVAFMQELKVIRDLHPSPWMLAGDFNLIADPSDKSNDWINRQMMGHFKRCITDLDMHELYLNDCPNLVGKDHGIKGMDDNWIKCKFQAMMPYHKAMSSVIRQRPDFHTLSSSEVLDEFVAMSILDKTADNAVLRSQRAKKPNLALKAKVCVEEEEEGEEEESNPEDTNKKNSRPNFNKNISSGTKSKQRVRTCYNCGNVSHFVAECPYEKREDNGGKLIRKDKAKSFPNKSNFTKKTPHKALVVQEEYHEDDDDDDDDDGESVAMASVAIATTPRVSLFDSPNENITAKCLMAKATNKAL</sequence>
<feature type="chain" id="PRO_5009706714" description="RING-type E3 ubiquitin transferase" evidence="12">
    <location>
        <begin position="26"/>
        <end position="1068"/>
    </location>
</feature>
<dbReference type="PROSITE" id="PS50158">
    <property type="entry name" value="ZF_CCHC"/>
    <property type="match status" value="1"/>
</dbReference>
<feature type="region of interest" description="Disordered" evidence="10">
    <location>
        <begin position="919"/>
        <end position="952"/>
    </location>
</feature>
<dbReference type="PANTHER" id="PTHR33389">
    <property type="entry name" value="FAMILY PROTEIN, PUTATIVE (DUF2921)-RELATED"/>
    <property type="match status" value="1"/>
</dbReference>
<dbReference type="GO" id="GO:0061630">
    <property type="term" value="F:ubiquitin protein ligase activity"/>
    <property type="evidence" value="ECO:0007669"/>
    <property type="project" value="UniProtKB-EC"/>
</dbReference>
<evidence type="ECO:0000256" key="11">
    <source>
        <dbReference type="SAM" id="Phobius"/>
    </source>
</evidence>
<dbReference type="InterPro" id="IPR021319">
    <property type="entry name" value="DUF2921"/>
</dbReference>
<keyword evidence="6 11" id="KW-0812">Transmembrane</keyword>
<comment type="pathway">
    <text evidence="3">Protein modification; protein ubiquitination.</text>
</comment>
<evidence type="ECO:0000256" key="1">
    <source>
        <dbReference type="ARBA" id="ARBA00000900"/>
    </source>
</evidence>
<evidence type="ECO:0000256" key="9">
    <source>
        <dbReference type="ARBA" id="ARBA00023136"/>
    </source>
</evidence>
<evidence type="ECO:0000313" key="14">
    <source>
        <dbReference type="EMBL" id="EMS56514.1"/>
    </source>
</evidence>
<gene>
    <name evidence="14" type="ORF">TRIUR3_09578</name>
</gene>
<evidence type="ECO:0000256" key="5">
    <source>
        <dbReference type="ARBA" id="ARBA00022679"/>
    </source>
</evidence>
<feature type="region of interest" description="Disordered" evidence="10">
    <location>
        <begin position="985"/>
        <end position="1029"/>
    </location>
</feature>
<name>M8A7T4_TRIUA</name>
<dbReference type="Gene3D" id="3.60.10.10">
    <property type="entry name" value="Endonuclease/exonuclease/phosphatase"/>
    <property type="match status" value="1"/>
</dbReference>
<organism evidence="14">
    <name type="scientific">Triticum urartu</name>
    <name type="common">Red wild einkorn</name>
    <name type="synonym">Crithodium urartu</name>
    <dbReference type="NCBI Taxonomy" id="4572"/>
    <lineage>
        <taxon>Eukaryota</taxon>
        <taxon>Viridiplantae</taxon>
        <taxon>Streptophyta</taxon>
        <taxon>Embryophyta</taxon>
        <taxon>Tracheophyta</taxon>
        <taxon>Spermatophyta</taxon>
        <taxon>Magnoliopsida</taxon>
        <taxon>Liliopsida</taxon>
        <taxon>Poales</taxon>
        <taxon>Poaceae</taxon>
        <taxon>BOP clade</taxon>
        <taxon>Pooideae</taxon>
        <taxon>Triticodae</taxon>
        <taxon>Triticeae</taxon>
        <taxon>Triticinae</taxon>
        <taxon>Triticum</taxon>
    </lineage>
</organism>
<dbReference type="SUPFAM" id="SSF56219">
    <property type="entry name" value="DNase I-like"/>
    <property type="match status" value="1"/>
</dbReference>
<dbReference type="eggNOG" id="ENOG502QS79">
    <property type="taxonomic scope" value="Eukaryota"/>
</dbReference>
<dbReference type="EC" id="2.3.2.27" evidence="4"/>
<dbReference type="GO" id="GO:0012505">
    <property type="term" value="C:endomembrane system"/>
    <property type="evidence" value="ECO:0007669"/>
    <property type="project" value="UniProtKB-SubCell"/>
</dbReference>
<evidence type="ECO:0000256" key="8">
    <source>
        <dbReference type="ARBA" id="ARBA00022989"/>
    </source>
</evidence>
<feature type="compositionally biased region" description="Acidic residues" evidence="10">
    <location>
        <begin position="920"/>
        <end position="932"/>
    </location>
</feature>
<dbReference type="InterPro" id="IPR036691">
    <property type="entry name" value="Endo/exonu/phosph_ase_sf"/>
</dbReference>
<evidence type="ECO:0000259" key="13">
    <source>
        <dbReference type="PROSITE" id="PS50158"/>
    </source>
</evidence>
<feature type="signal peptide" evidence="12">
    <location>
        <begin position="1"/>
        <end position="25"/>
    </location>
</feature>
<dbReference type="InterPro" id="IPR057425">
    <property type="entry name" value="DUF2921_N"/>
</dbReference>
<evidence type="ECO:0000256" key="10">
    <source>
        <dbReference type="SAM" id="MobiDB-lite"/>
    </source>
</evidence>
<keyword evidence="5" id="KW-0808">Transferase</keyword>
<comment type="catalytic activity">
    <reaction evidence="1">
        <text>S-ubiquitinyl-[E2 ubiquitin-conjugating enzyme]-L-cysteine + [acceptor protein]-L-lysine = [E2 ubiquitin-conjugating enzyme]-L-cysteine + N(6)-ubiquitinyl-[acceptor protein]-L-lysine.</text>
        <dbReference type="EC" id="2.3.2.27"/>
    </reaction>
</comment>
<keyword evidence="8 11" id="KW-1133">Transmembrane helix</keyword>
<evidence type="ECO:0000256" key="4">
    <source>
        <dbReference type="ARBA" id="ARBA00012483"/>
    </source>
</evidence>
<reference evidence="14" key="1">
    <citation type="journal article" date="2013" name="Nature">
        <title>Draft genome of the wheat A-genome progenitor Triticum urartu.</title>
        <authorList>
            <person name="Ling H.Q."/>
            <person name="Zhao S."/>
            <person name="Liu D."/>
            <person name="Wang J."/>
            <person name="Sun H."/>
            <person name="Zhang C."/>
            <person name="Fan H."/>
            <person name="Li D."/>
            <person name="Dong L."/>
            <person name="Tao Y."/>
            <person name="Gao C."/>
            <person name="Wu H."/>
            <person name="Li Y."/>
            <person name="Cui Y."/>
            <person name="Guo X."/>
            <person name="Zheng S."/>
            <person name="Wang B."/>
            <person name="Yu K."/>
            <person name="Liang Q."/>
            <person name="Yang W."/>
            <person name="Lou X."/>
            <person name="Chen J."/>
            <person name="Feng M."/>
            <person name="Jian J."/>
            <person name="Zhang X."/>
            <person name="Luo G."/>
            <person name="Jiang Y."/>
            <person name="Liu J."/>
            <person name="Wang Z."/>
            <person name="Sha Y."/>
            <person name="Zhang B."/>
            <person name="Wu H."/>
            <person name="Tang D."/>
            <person name="Shen Q."/>
            <person name="Xue P."/>
            <person name="Zou S."/>
            <person name="Wang X."/>
            <person name="Liu X."/>
            <person name="Wang F."/>
            <person name="Yang Y."/>
            <person name="An X."/>
            <person name="Dong Z."/>
            <person name="Zhang K."/>
            <person name="Zhang X."/>
            <person name="Luo M.C."/>
            <person name="Dvorak J."/>
            <person name="Tong Y."/>
            <person name="Wang J."/>
            <person name="Yang H."/>
            <person name="Li Z."/>
            <person name="Wang D."/>
            <person name="Zhang A."/>
            <person name="Wang J."/>
        </authorList>
    </citation>
    <scope>NUCLEOTIDE SEQUENCE</scope>
</reference>
<evidence type="ECO:0000256" key="3">
    <source>
        <dbReference type="ARBA" id="ARBA00004906"/>
    </source>
</evidence>
<dbReference type="AlphaFoldDB" id="M8A7T4"/>
<feature type="transmembrane region" description="Helical" evidence="11">
    <location>
        <begin position="466"/>
        <end position="485"/>
    </location>
</feature>
<feature type="transmembrane region" description="Helical" evidence="11">
    <location>
        <begin position="706"/>
        <end position="728"/>
    </location>
</feature>
<comment type="subcellular location">
    <subcellularLocation>
        <location evidence="2">Endomembrane system</location>
        <topology evidence="2">Multi-pass membrane protein</topology>
    </subcellularLocation>
</comment>